<dbReference type="InterPro" id="IPR036291">
    <property type="entry name" value="NAD(P)-bd_dom_sf"/>
</dbReference>
<name>A0A5J6N380_9PROT</name>
<evidence type="ECO:0000256" key="1">
    <source>
        <dbReference type="ARBA" id="ARBA00006484"/>
    </source>
</evidence>
<comment type="similarity">
    <text evidence="1">Belongs to the short-chain dehydrogenases/reductases (SDR) family.</text>
</comment>
<dbReference type="KEGG" id="hadh:FRZ61_41500"/>
<dbReference type="Gene3D" id="3.40.50.720">
    <property type="entry name" value="NAD(P)-binding Rossmann-like Domain"/>
    <property type="match status" value="1"/>
</dbReference>
<evidence type="ECO:0000313" key="4">
    <source>
        <dbReference type="Proteomes" id="UP000325797"/>
    </source>
</evidence>
<dbReference type="PRINTS" id="PR00080">
    <property type="entry name" value="SDRFAMILY"/>
</dbReference>
<dbReference type="InterPro" id="IPR002347">
    <property type="entry name" value="SDR_fam"/>
</dbReference>
<dbReference type="PROSITE" id="PS00061">
    <property type="entry name" value="ADH_SHORT"/>
    <property type="match status" value="1"/>
</dbReference>
<sequence>MSLSRFSLAGKTAIVTGSGRGLGRAIAKGMAEAGAAVVTCSRTASEAQAAADEIRAAGGKAKGLRVDTSDREDCFRLVADTLAEFGRLDIMVCNASIDSPGPAERIDQATLEKILAINVGGYLYCCQAAYEPMAKQGGGAIVMTSSNGSLVAFPGIAAYCASKGAVDQLVRTLAAEWAPRGIRVNAFNPGYMEHAMTGTEGYDQDPEIMDQVRRMTPMQRRGRVEEIVGPAIFLASDAASFVTGVVLPVDGGWTAI</sequence>
<organism evidence="3 4">
    <name type="scientific">Hypericibacter adhaerens</name>
    <dbReference type="NCBI Taxonomy" id="2602016"/>
    <lineage>
        <taxon>Bacteria</taxon>
        <taxon>Pseudomonadati</taxon>
        <taxon>Pseudomonadota</taxon>
        <taxon>Alphaproteobacteria</taxon>
        <taxon>Rhodospirillales</taxon>
        <taxon>Dongiaceae</taxon>
        <taxon>Hypericibacter</taxon>
    </lineage>
</organism>
<dbReference type="SUPFAM" id="SSF51735">
    <property type="entry name" value="NAD(P)-binding Rossmann-fold domains"/>
    <property type="match status" value="1"/>
</dbReference>
<keyword evidence="4" id="KW-1185">Reference proteome</keyword>
<dbReference type="Proteomes" id="UP000325797">
    <property type="component" value="Chromosome"/>
</dbReference>
<dbReference type="GO" id="GO:0016616">
    <property type="term" value="F:oxidoreductase activity, acting on the CH-OH group of donors, NAD or NADP as acceptor"/>
    <property type="evidence" value="ECO:0007669"/>
    <property type="project" value="TreeGrafter"/>
</dbReference>
<dbReference type="RefSeq" id="WP_151119508.1">
    <property type="nucleotide sequence ID" value="NZ_CP042582.1"/>
</dbReference>
<evidence type="ECO:0000313" key="3">
    <source>
        <dbReference type="EMBL" id="QEX24209.1"/>
    </source>
</evidence>
<proteinExistence type="inferred from homology"/>
<evidence type="ECO:0000259" key="2">
    <source>
        <dbReference type="SMART" id="SM00822"/>
    </source>
</evidence>
<reference evidence="3 4" key="1">
    <citation type="submission" date="2019-08" db="EMBL/GenBank/DDBJ databases">
        <title>Hyperibacter terrae gen. nov., sp. nov. and Hyperibacter viscosus sp. nov., two new members in the family Rhodospirillaceae isolated from the rhizosphere of Hypericum perforatum.</title>
        <authorList>
            <person name="Noviana Z."/>
        </authorList>
    </citation>
    <scope>NUCLEOTIDE SEQUENCE [LARGE SCALE GENOMIC DNA]</scope>
    <source>
        <strain evidence="3 4">R5959</strain>
    </source>
</reference>
<dbReference type="PANTHER" id="PTHR42760">
    <property type="entry name" value="SHORT-CHAIN DEHYDROGENASES/REDUCTASES FAMILY MEMBER"/>
    <property type="match status" value="1"/>
</dbReference>
<accession>A0A5J6N380</accession>
<dbReference type="AlphaFoldDB" id="A0A5J6N380"/>
<dbReference type="FunFam" id="3.40.50.720:FF:000084">
    <property type="entry name" value="Short-chain dehydrogenase reductase"/>
    <property type="match status" value="1"/>
</dbReference>
<dbReference type="OrthoDB" id="9805986at2"/>
<dbReference type="PANTHER" id="PTHR42760:SF124">
    <property type="entry name" value="SHORT-CHAIN DEHYDROGENASE_REDUCTASE"/>
    <property type="match status" value="1"/>
</dbReference>
<dbReference type="PRINTS" id="PR00081">
    <property type="entry name" value="GDHRDH"/>
</dbReference>
<dbReference type="Pfam" id="PF13561">
    <property type="entry name" value="adh_short_C2"/>
    <property type="match status" value="1"/>
</dbReference>
<dbReference type="InterPro" id="IPR020904">
    <property type="entry name" value="Sc_DH/Rdtase_CS"/>
</dbReference>
<gene>
    <name evidence="3" type="ORF">FRZ61_41500</name>
</gene>
<dbReference type="SMART" id="SM00822">
    <property type="entry name" value="PKS_KR"/>
    <property type="match status" value="1"/>
</dbReference>
<dbReference type="EMBL" id="CP042582">
    <property type="protein sequence ID" value="QEX24209.1"/>
    <property type="molecule type" value="Genomic_DNA"/>
</dbReference>
<feature type="domain" description="Ketoreductase" evidence="2">
    <location>
        <begin position="11"/>
        <end position="195"/>
    </location>
</feature>
<dbReference type="InterPro" id="IPR057326">
    <property type="entry name" value="KR_dom"/>
</dbReference>
<protein>
    <submittedName>
        <fullName evidence="3">Oxidoreductase</fullName>
    </submittedName>
</protein>
<dbReference type="NCBIfam" id="NF005559">
    <property type="entry name" value="PRK07231.1"/>
    <property type="match status" value="1"/>
</dbReference>